<keyword evidence="3 6" id="KW-0805">Transcription regulation</keyword>
<proteinExistence type="inferred from homology"/>
<comment type="similarity">
    <text evidence="2 6">Belongs to the enhancer of polycomb family.</text>
</comment>
<evidence type="ECO:0000256" key="4">
    <source>
        <dbReference type="ARBA" id="ARBA00023163"/>
    </source>
</evidence>
<evidence type="ECO:0000313" key="10">
    <source>
        <dbReference type="Proteomes" id="UP000784294"/>
    </source>
</evidence>
<protein>
    <recommendedName>
        <fullName evidence="6">Enhancer of polycomb-like protein</fullName>
    </recommendedName>
</protein>
<evidence type="ECO:0000256" key="1">
    <source>
        <dbReference type="ARBA" id="ARBA00004123"/>
    </source>
</evidence>
<comment type="subcellular location">
    <subcellularLocation>
        <location evidence="1 6">Nucleus</location>
    </subcellularLocation>
</comment>
<sequence length="782" mass="87315">MSKVSFRARQIDFNKPLPILTFDSELFSEISENALVNRGVPQIPSGMEKDEENEHHFLEVLQALQNHKSEDVIIPVPEIVDQYASHAVLYPNGYVPPKQFIHIRTIVLAEEEPIEYDMDTEDEEWLRKSDLAVSPDKFEAMIDKLERGCGQKVMNLEEAKCLLQDDPALVIAVYDYWLNKRVQSRQPLLLSVRQERRDGGSNNDPYVAFRRRTERMQTRKNRKNDEQSYEKMLILREQMNVLGEIVSRLVKRETTKGLLVQNEKDVFNIRYLASDWDASKLAEANLLARRCQKFSVDSTSNSRVSKDTPRKRSNRKRKLSRRPHGCPRGISSDEATDVDLEEDHTSKSLPFAFIRTPGCKYLKPSTDVMPDPRILDNRLYNLTCYRLTSVPVHHQQQHVYTGYIRRRLGRGGRVVFDRVACPPSIQAYLAAYDDALGHFVPDTDDHYTDEELDPVIDPLWRVSSQLRSCIASLHPGRLSRTSHLVLSEEMDHSQTSRPLPPHSTSFCKASPMPLLNCDGLQTRISAHRYSHSSGNESTQSPPDTYLATASADNPLTSNVIPTEALLGKFLEQDSHNYKSLIGLEGANSRFVDEVNATTLPAHTSVSWIDGYLAAQLILCACQQASLALLSRAHGGFPGYSSQTRVVDDDCAKQLPHGAPNGLQRSWPAVRTKGLDVGAMHLACSQASETTDGLNERKELFCCPNQSYSLPPVSPSMDNGIPAAALKPGHWPSSRHQRLNHPADGSMDCSVLASSAASTTGAPGTAGKDLRPTSGGLSPTQVC</sequence>
<evidence type="ECO:0000259" key="8">
    <source>
        <dbReference type="Pfam" id="PF10513"/>
    </source>
</evidence>
<keyword evidence="10" id="KW-1185">Reference proteome</keyword>
<gene>
    <name evidence="9" type="ORF">PXEA_LOCUS231</name>
</gene>
<feature type="region of interest" description="Disordered" evidence="7">
    <location>
        <begin position="756"/>
        <end position="782"/>
    </location>
</feature>
<keyword evidence="4 6" id="KW-0804">Transcription</keyword>
<dbReference type="GO" id="GO:0005634">
    <property type="term" value="C:nucleus"/>
    <property type="evidence" value="ECO:0007669"/>
    <property type="project" value="UniProtKB-SubCell"/>
</dbReference>
<organism evidence="9 10">
    <name type="scientific">Protopolystoma xenopodis</name>
    <dbReference type="NCBI Taxonomy" id="117903"/>
    <lineage>
        <taxon>Eukaryota</taxon>
        <taxon>Metazoa</taxon>
        <taxon>Spiralia</taxon>
        <taxon>Lophotrochozoa</taxon>
        <taxon>Platyhelminthes</taxon>
        <taxon>Monogenea</taxon>
        <taxon>Polyopisthocotylea</taxon>
        <taxon>Polystomatidea</taxon>
        <taxon>Polystomatidae</taxon>
        <taxon>Protopolystoma</taxon>
    </lineage>
</organism>
<evidence type="ECO:0000313" key="9">
    <source>
        <dbReference type="EMBL" id="VEL06791.1"/>
    </source>
</evidence>
<comment type="caution">
    <text evidence="9">The sequence shown here is derived from an EMBL/GenBank/DDBJ whole genome shotgun (WGS) entry which is preliminary data.</text>
</comment>
<evidence type="ECO:0000256" key="5">
    <source>
        <dbReference type="ARBA" id="ARBA00023242"/>
    </source>
</evidence>
<dbReference type="EMBL" id="CAAALY010000401">
    <property type="protein sequence ID" value="VEL06791.1"/>
    <property type="molecule type" value="Genomic_DNA"/>
</dbReference>
<dbReference type="PANTHER" id="PTHR14898">
    <property type="entry name" value="ENHANCER OF POLYCOMB"/>
    <property type="match status" value="1"/>
</dbReference>
<evidence type="ECO:0000256" key="6">
    <source>
        <dbReference type="RuleBase" id="RU361124"/>
    </source>
</evidence>
<feature type="compositionally biased region" description="Low complexity" evidence="7">
    <location>
        <begin position="756"/>
        <end position="766"/>
    </location>
</feature>
<accession>A0A448WA50</accession>
<dbReference type="InterPro" id="IPR019542">
    <property type="entry name" value="Enhancer_polycomb-like_N"/>
</dbReference>
<feature type="region of interest" description="Disordered" evidence="7">
    <location>
        <begin position="298"/>
        <end position="341"/>
    </location>
</feature>
<keyword evidence="5 6" id="KW-0539">Nucleus</keyword>
<evidence type="ECO:0000256" key="3">
    <source>
        <dbReference type="ARBA" id="ARBA00023015"/>
    </source>
</evidence>
<feature type="domain" description="Enhancer of polycomb-like N-terminal" evidence="8">
    <location>
        <begin position="7"/>
        <end position="147"/>
    </location>
</feature>
<dbReference type="AlphaFoldDB" id="A0A448WA50"/>
<dbReference type="GO" id="GO:0035267">
    <property type="term" value="C:NuA4 histone acetyltransferase complex"/>
    <property type="evidence" value="ECO:0007669"/>
    <property type="project" value="InterPro"/>
</dbReference>
<dbReference type="Pfam" id="PF10513">
    <property type="entry name" value="EPL1"/>
    <property type="match status" value="1"/>
</dbReference>
<evidence type="ECO:0000256" key="2">
    <source>
        <dbReference type="ARBA" id="ARBA00008035"/>
    </source>
</evidence>
<feature type="compositionally biased region" description="Basic residues" evidence="7">
    <location>
        <begin position="311"/>
        <end position="325"/>
    </location>
</feature>
<name>A0A448WA50_9PLAT</name>
<evidence type="ECO:0000256" key="7">
    <source>
        <dbReference type="SAM" id="MobiDB-lite"/>
    </source>
</evidence>
<dbReference type="OrthoDB" id="435275at2759"/>
<dbReference type="Proteomes" id="UP000784294">
    <property type="component" value="Unassembled WGS sequence"/>
</dbReference>
<dbReference type="GO" id="GO:0006357">
    <property type="term" value="P:regulation of transcription by RNA polymerase II"/>
    <property type="evidence" value="ECO:0007669"/>
    <property type="project" value="InterPro"/>
</dbReference>
<dbReference type="InterPro" id="IPR024943">
    <property type="entry name" value="Enhancer_polycomb"/>
</dbReference>
<reference evidence="9" key="1">
    <citation type="submission" date="2018-11" db="EMBL/GenBank/DDBJ databases">
        <authorList>
            <consortium name="Pathogen Informatics"/>
        </authorList>
    </citation>
    <scope>NUCLEOTIDE SEQUENCE</scope>
</reference>